<organism evidence="1 2">
    <name type="scientific">Nonomuraea antimicrobica</name>
    <dbReference type="NCBI Taxonomy" id="561173"/>
    <lineage>
        <taxon>Bacteria</taxon>
        <taxon>Bacillati</taxon>
        <taxon>Actinomycetota</taxon>
        <taxon>Actinomycetes</taxon>
        <taxon>Streptosporangiales</taxon>
        <taxon>Streptosporangiaceae</taxon>
        <taxon>Nonomuraea</taxon>
    </lineage>
</organism>
<reference evidence="2" key="1">
    <citation type="journal article" date="2019" name="Int. J. Syst. Evol. Microbiol.">
        <title>The Global Catalogue of Microorganisms (GCM) 10K type strain sequencing project: providing services to taxonomists for standard genome sequencing and annotation.</title>
        <authorList>
            <consortium name="The Broad Institute Genomics Platform"/>
            <consortium name="The Broad Institute Genome Sequencing Center for Infectious Disease"/>
            <person name="Wu L."/>
            <person name="Ma J."/>
        </authorList>
    </citation>
    <scope>NUCLEOTIDE SEQUENCE [LARGE SCALE GENOMIC DNA]</scope>
    <source>
        <strain evidence="2">JCM 16904</strain>
    </source>
</reference>
<comment type="caution">
    <text evidence="1">The sequence shown here is derived from an EMBL/GenBank/DDBJ whole genome shotgun (WGS) entry which is preliminary data.</text>
</comment>
<accession>A0ABP7D6G5</accession>
<dbReference type="Proteomes" id="UP001500902">
    <property type="component" value="Unassembled WGS sequence"/>
</dbReference>
<evidence type="ECO:0000313" key="1">
    <source>
        <dbReference type="EMBL" id="GAA3700106.1"/>
    </source>
</evidence>
<protein>
    <submittedName>
        <fullName evidence="1">Uncharacterized protein</fullName>
    </submittedName>
</protein>
<proteinExistence type="predicted"/>
<evidence type="ECO:0000313" key="2">
    <source>
        <dbReference type="Proteomes" id="UP001500902"/>
    </source>
</evidence>
<dbReference type="RefSeq" id="WP_344889914.1">
    <property type="nucleotide sequence ID" value="NZ_BAAAZP010000162.1"/>
</dbReference>
<dbReference type="EMBL" id="BAAAZP010000162">
    <property type="protein sequence ID" value="GAA3700106.1"/>
    <property type="molecule type" value="Genomic_DNA"/>
</dbReference>
<sequence>MTLAYFLDGLRCSTCKTLNTLWLDPRRAAVECRECGQSALIFPEIGEARKEGCQ</sequence>
<name>A0ABP7D6G5_9ACTN</name>
<gene>
    <name evidence="1" type="ORF">GCM10022224_077540</name>
</gene>
<keyword evidence="2" id="KW-1185">Reference proteome</keyword>